<gene>
    <name evidence="7" type="ORF">CRP01_33460</name>
</gene>
<dbReference type="Proteomes" id="UP000223913">
    <property type="component" value="Unassembled WGS sequence"/>
</dbReference>
<keyword evidence="8" id="KW-1185">Reference proteome</keyword>
<comment type="caution">
    <text evidence="7">The sequence shown here is derived from an EMBL/GenBank/DDBJ whole genome shotgun (WGS) entry which is preliminary data.</text>
</comment>
<dbReference type="Pfam" id="PF04542">
    <property type="entry name" value="Sigma70_r2"/>
    <property type="match status" value="1"/>
</dbReference>
<dbReference type="InterPro" id="IPR013324">
    <property type="entry name" value="RNA_pol_sigma_r3/r4-like"/>
</dbReference>
<dbReference type="Gene3D" id="1.10.10.10">
    <property type="entry name" value="Winged helix-like DNA-binding domain superfamily/Winged helix DNA-binding domain"/>
    <property type="match status" value="1"/>
</dbReference>
<proteinExistence type="inferred from homology"/>
<evidence type="ECO:0000259" key="6">
    <source>
        <dbReference type="Pfam" id="PF08281"/>
    </source>
</evidence>
<evidence type="ECO:0000256" key="1">
    <source>
        <dbReference type="ARBA" id="ARBA00010641"/>
    </source>
</evidence>
<dbReference type="CDD" id="cd06171">
    <property type="entry name" value="Sigma70_r4"/>
    <property type="match status" value="1"/>
</dbReference>
<dbReference type="AlphaFoldDB" id="A0A2D0N1T6"/>
<dbReference type="Gene3D" id="1.10.1740.10">
    <property type="match status" value="1"/>
</dbReference>
<feature type="domain" description="RNA polymerase sigma factor 70 region 4 type 2" evidence="6">
    <location>
        <begin position="108"/>
        <end position="159"/>
    </location>
</feature>
<evidence type="ECO:0000256" key="4">
    <source>
        <dbReference type="ARBA" id="ARBA00023163"/>
    </source>
</evidence>
<keyword evidence="4" id="KW-0804">Transcription</keyword>
<evidence type="ECO:0000256" key="3">
    <source>
        <dbReference type="ARBA" id="ARBA00023082"/>
    </source>
</evidence>
<dbReference type="RefSeq" id="WP_099154438.1">
    <property type="nucleotide sequence ID" value="NZ_PDUD01000044.1"/>
</dbReference>
<keyword evidence="3" id="KW-0731">Sigma factor</keyword>
<sequence>MTHLEFNSELNNIKDTLFGFALKLTKDYQDAQDLFQDAVTRGFRYSEKFETGTNFRAWMSTIVRNTFINKCRAAKKRRTVSEPIENFTYALEGQNPLANQGEMNVRIQEIYQALDQLNEIYRIPFLLHFQGYEYKDIAEELNIPIGTIKSRLHTARQQLKEMMIAKNRLPEPVAADM</sequence>
<feature type="domain" description="RNA polymerase sigma-70 region 2" evidence="5">
    <location>
        <begin position="15"/>
        <end position="76"/>
    </location>
</feature>
<dbReference type="GO" id="GO:0006352">
    <property type="term" value="P:DNA-templated transcription initiation"/>
    <property type="evidence" value="ECO:0007669"/>
    <property type="project" value="InterPro"/>
</dbReference>
<evidence type="ECO:0000256" key="2">
    <source>
        <dbReference type="ARBA" id="ARBA00023015"/>
    </source>
</evidence>
<dbReference type="InterPro" id="IPR013249">
    <property type="entry name" value="RNA_pol_sigma70_r4_t2"/>
</dbReference>
<protein>
    <recommendedName>
        <fullName evidence="9">RNA polymerase subunit sigma</fullName>
    </recommendedName>
</protein>
<dbReference type="SUPFAM" id="SSF88946">
    <property type="entry name" value="Sigma2 domain of RNA polymerase sigma factors"/>
    <property type="match status" value="1"/>
</dbReference>
<dbReference type="Pfam" id="PF08281">
    <property type="entry name" value="Sigma70_r4_2"/>
    <property type="match status" value="1"/>
</dbReference>
<dbReference type="GO" id="GO:0003677">
    <property type="term" value="F:DNA binding"/>
    <property type="evidence" value="ECO:0007669"/>
    <property type="project" value="InterPro"/>
</dbReference>
<keyword evidence="2" id="KW-0805">Transcription regulation</keyword>
<dbReference type="InterPro" id="IPR007627">
    <property type="entry name" value="RNA_pol_sigma70_r2"/>
</dbReference>
<dbReference type="InterPro" id="IPR014284">
    <property type="entry name" value="RNA_pol_sigma-70_dom"/>
</dbReference>
<accession>A0A2D0N1T6</accession>
<evidence type="ECO:0000313" key="7">
    <source>
        <dbReference type="EMBL" id="PHN02099.1"/>
    </source>
</evidence>
<evidence type="ECO:0008006" key="9">
    <source>
        <dbReference type="Google" id="ProtNLM"/>
    </source>
</evidence>
<dbReference type="InterPro" id="IPR013325">
    <property type="entry name" value="RNA_pol_sigma_r2"/>
</dbReference>
<dbReference type="EMBL" id="PDUD01000044">
    <property type="protein sequence ID" value="PHN02099.1"/>
    <property type="molecule type" value="Genomic_DNA"/>
</dbReference>
<reference evidence="7 8" key="1">
    <citation type="submission" date="2017-10" db="EMBL/GenBank/DDBJ databases">
        <title>The draft genome sequence of Lewinella nigricans NBRC 102662.</title>
        <authorList>
            <person name="Wang K."/>
        </authorList>
    </citation>
    <scope>NUCLEOTIDE SEQUENCE [LARGE SCALE GENOMIC DNA]</scope>
    <source>
        <strain evidence="7 8">NBRC 102662</strain>
    </source>
</reference>
<organism evidence="7 8">
    <name type="scientific">Flavilitoribacter nigricans (strain ATCC 23147 / DSM 23189 / NBRC 102662 / NCIMB 1420 / SS-2)</name>
    <name type="common">Lewinella nigricans</name>
    <dbReference type="NCBI Taxonomy" id="1122177"/>
    <lineage>
        <taxon>Bacteria</taxon>
        <taxon>Pseudomonadati</taxon>
        <taxon>Bacteroidota</taxon>
        <taxon>Saprospiria</taxon>
        <taxon>Saprospirales</taxon>
        <taxon>Lewinellaceae</taxon>
        <taxon>Flavilitoribacter</taxon>
    </lineage>
</organism>
<dbReference type="PANTHER" id="PTHR43133">
    <property type="entry name" value="RNA POLYMERASE ECF-TYPE SIGMA FACTO"/>
    <property type="match status" value="1"/>
</dbReference>
<evidence type="ECO:0000259" key="5">
    <source>
        <dbReference type="Pfam" id="PF04542"/>
    </source>
</evidence>
<name>A0A2D0N1T6_FLAN2</name>
<dbReference type="NCBIfam" id="TIGR02937">
    <property type="entry name" value="sigma70-ECF"/>
    <property type="match status" value="1"/>
</dbReference>
<comment type="similarity">
    <text evidence="1">Belongs to the sigma-70 factor family. ECF subfamily.</text>
</comment>
<dbReference type="SUPFAM" id="SSF88659">
    <property type="entry name" value="Sigma3 and sigma4 domains of RNA polymerase sigma factors"/>
    <property type="match status" value="1"/>
</dbReference>
<evidence type="ECO:0000313" key="8">
    <source>
        <dbReference type="Proteomes" id="UP000223913"/>
    </source>
</evidence>
<dbReference type="InterPro" id="IPR036388">
    <property type="entry name" value="WH-like_DNA-bd_sf"/>
</dbReference>
<dbReference type="InterPro" id="IPR039425">
    <property type="entry name" value="RNA_pol_sigma-70-like"/>
</dbReference>
<dbReference type="PANTHER" id="PTHR43133:SF25">
    <property type="entry name" value="RNA POLYMERASE SIGMA FACTOR RFAY-RELATED"/>
    <property type="match status" value="1"/>
</dbReference>
<dbReference type="OrthoDB" id="9803470at2"/>
<dbReference type="GO" id="GO:0016987">
    <property type="term" value="F:sigma factor activity"/>
    <property type="evidence" value="ECO:0007669"/>
    <property type="project" value="UniProtKB-KW"/>
</dbReference>